<evidence type="ECO:0000313" key="2">
    <source>
        <dbReference type="EMBL" id="CAE0584328.1"/>
    </source>
</evidence>
<dbReference type="Gene3D" id="3.50.50.100">
    <property type="match status" value="1"/>
</dbReference>
<evidence type="ECO:0008006" key="3">
    <source>
        <dbReference type="Google" id="ProtNLM"/>
    </source>
</evidence>
<dbReference type="InterPro" id="IPR052927">
    <property type="entry name" value="DCC_oxidoreductase"/>
</dbReference>
<gene>
    <name evidence="2" type="ORF">EHUX00137_LOCUS38473</name>
</gene>
<accession>A0A6U8MMY3</accession>
<feature type="region of interest" description="Disordered" evidence="1">
    <location>
        <begin position="1"/>
        <end position="42"/>
    </location>
</feature>
<evidence type="ECO:0000256" key="1">
    <source>
        <dbReference type="SAM" id="MobiDB-lite"/>
    </source>
</evidence>
<dbReference type="Pfam" id="PF04134">
    <property type="entry name" value="DCC1-like"/>
    <property type="match status" value="1"/>
</dbReference>
<dbReference type="EMBL" id="HBIR01049263">
    <property type="protein sequence ID" value="CAE0584328.1"/>
    <property type="molecule type" value="Transcribed_RNA"/>
</dbReference>
<dbReference type="PANTHER" id="PTHR33639:SF2">
    <property type="entry name" value="DUF393 DOMAIN-CONTAINING PROTEIN"/>
    <property type="match status" value="1"/>
</dbReference>
<feature type="compositionally biased region" description="Polar residues" evidence="1">
    <location>
        <begin position="28"/>
        <end position="41"/>
    </location>
</feature>
<dbReference type="InterPro" id="IPR007263">
    <property type="entry name" value="DCC1-like"/>
</dbReference>
<name>A0A6U8MMY3_EMIHU</name>
<protein>
    <recommendedName>
        <fullName evidence="3">DUF393 domain-containing protein</fullName>
    </recommendedName>
</protein>
<dbReference type="AlphaFoldDB" id="A0A6U8MMY3"/>
<organism evidence="2">
    <name type="scientific">Emiliania huxleyi</name>
    <name type="common">Coccolithophore</name>
    <name type="synonym">Pontosphaera huxleyi</name>
    <dbReference type="NCBI Taxonomy" id="2903"/>
    <lineage>
        <taxon>Eukaryota</taxon>
        <taxon>Haptista</taxon>
        <taxon>Haptophyta</taxon>
        <taxon>Prymnesiophyceae</taxon>
        <taxon>Isochrysidales</taxon>
        <taxon>Noelaerhabdaceae</taxon>
        <taxon>Emiliania</taxon>
    </lineage>
</organism>
<dbReference type="PANTHER" id="PTHR33639">
    <property type="entry name" value="THIOL-DISULFIDE OXIDOREDUCTASE DCC"/>
    <property type="match status" value="1"/>
</dbReference>
<sequence>MGAPPASAPLEGSLASQLDERRRLRLTPQLQPAEQNGSPASGWSRVFGMGDVASLPAGELQLGHTAELNAHVAAENMRRSAAGRPLEEYPRGAVGCERSPRVFCVSLGPHDGVVAFNGLVLSGAVAAVTKRILEWTKVAACAERPVGVAFWKFGDAASAWLSMTVLPPPPPAPHEPKVILLFDGVCLLCSTFVHFLLDHNADQRIHFCALQSEPGKDILTRHGLPLDVSTVVLIDECGAHVRSSAALRTLRHCGAPYCFLYALAALPRPLRDFGYRMVAASRYRLFGKDDGSACRRMTKAMRARFLST</sequence>
<reference evidence="2" key="1">
    <citation type="submission" date="2021-01" db="EMBL/GenBank/DDBJ databases">
        <authorList>
            <person name="Corre E."/>
            <person name="Pelletier E."/>
            <person name="Niang G."/>
            <person name="Scheremetjew M."/>
            <person name="Finn R."/>
            <person name="Kale V."/>
            <person name="Holt S."/>
            <person name="Cochrane G."/>
            <person name="Meng A."/>
            <person name="Brown T."/>
            <person name="Cohen L."/>
        </authorList>
    </citation>
    <scope>NUCLEOTIDE SEQUENCE</scope>
    <source>
        <strain evidence="2">379</strain>
    </source>
</reference>
<proteinExistence type="predicted"/>
<dbReference type="GO" id="GO:0015035">
    <property type="term" value="F:protein-disulfide reductase activity"/>
    <property type="evidence" value="ECO:0007669"/>
    <property type="project" value="InterPro"/>
</dbReference>